<dbReference type="Proteomes" id="UP000029004">
    <property type="component" value="Unassembled WGS sequence"/>
</dbReference>
<reference evidence="3 4" key="1">
    <citation type="submission" date="2014-03" db="EMBL/GenBank/DDBJ databases">
        <title>Genomics of Bifidobacteria.</title>
        <authorList>
            <person name="Ventura M."/>
            <person name="Milani C."/>
            <person name="Lugli G.A."/>
        </authorList>
    </citation>
    <scope>NUCLEOTIDE SEQUENCE [LARGE SCALE GENOMIC DNA]</scope>
    <source>
        <strain evidence="3 4">DSM 23968</strain>
    </source>
</reference>
<dbReference type="STRING" id="762211.BSTEL_0898"/>
<dbReference type="EMBL" id="JGZP01000003">
    <property type="protein sequence ID" value="KFJ01177.1"/>
    <property type="molecule type" value="Genomic_DNA"/>
</dbReference>
<feature type="domain" description="DUF3322" evidence="2">
    <location>
        <begin position="21"/>
        <end position="181"/>
    </location>
</feature>
<dbReference type="InterPro" id="IPR014544">
    <property type="entry name" value="UCP028408"/>
</dbReference>
<evidence type="ECO:0000313" key="4">
    <source>
        <dbReference type="Proteomes" id="UP000029004"/>
    </source>
</evidence>
<keyword evidence="4" id="KW-1185">Reference proteome</keyword>
<sequence>MSRMKSVEDLVAETRRAMRTRMYRLDTVWPLTVKVGLPGKSELESNIVEVHDNNNAIKQWADDHGCGLEYVTRRMGTPVRLVSKVLIEDEATALRVIGRRDAAEYRRMRERAGRLCDRLGVEPALAMKAVRKTHAQSDVDFELLIRSSEFFLRYDATGRRPRAVPLAGFSAKWLDQSHKVRRRTIELLCGLDDLGLDERPRECRFRYLDPALHRSPDMVAVRPWNEGPSCGIRYVVICENKDTYQTMPSIDGGLCVFGQGFAASDSLPLLPWLFDDAGHGIHVAYWGDLDASGFEILSKVRQIGISCESLCMDRETYEAHKEFGAKLSEDGKTLRTRIPQDLPGLTDEERNLYEALCTGEGVDCLRIEQERITMDYAMSRLANMGFPVRCEGIDDAWPARTAPKTEEGARDTRMGI</sequence>
<dbReference type="OrthoDB" id="322908at2"/>
<gene>
    <name evidence="3" type="ORF">BSTEL_0898</name>
</gene>
<dbReference type="eggNOG" id="COG4924">
    <property type="taxonomic scope" value="Bacteria"/>
</dbReference>
<evidence type="ECO:0000313" key="3">
    <source>
        <dbReference type="EMBL" id="KFJ01177.1"/>
    </source>
</evidence>
<accession>A0A087E076</accession>
<organism evidence="3 4">
    <name type="scientific">Bifidobacterium stellenboschense</name>
    <dbReference type="NCBI Taxonomy" id="762211"/>
    <lineage>
        <taxon>Bacteria</taxon>
        <taxon>Bacillati</taxon>
        <taxon>Actinomycetota</taxon>
        <taxon>Actinomycetes</taxon>
        <taxon>Bifidobacteriales</taxon>
        <taxon>Bifidobacteriaceae</taxon>
        <taxon>Bifidobacterium</taxon>
    </lineage>
</organism>
<dbReference type="RefSeq" id="WP_051922729.1">
    <property type="nucleotide sequence ID" value="NZ_JGZP01000003.1"/>
</dbReference>
<comment type="caution">
    <text evidence="3">The sequence shown here is derived from an EMBL/GenBank/DDBJ whole genome shotgun (WGS) entry which is preliminary data.</text>
</comment>
<dbReference type="AlphaFoldDB" id="A0A087E076"/>
<protein>
    <recommendedName>
        <fullName evidence="5">Wadjet protein JetD C-terminal domain-containing protein</fullName>
    </recommendedName>
</protein>
<proteinExistence type="predicted"/>
<feature type="domain" description="Wadjet protein JetD C-terminal" evidence="1">
    <location>
        <begin position="195"/>
        <end position="380"/>
    </location>
</feature>
<evidence type="ECO:0000259" key="1">
    <source>
        <dbReference type="Pfam" id="PF09983"/>
    </source>
</evidence>
<dbReference type="PIRSF" id="PIRSF028408">
    <property type="entry name" value="UCP028408"/>
    <property type="match status" value="1"/>
</dbReference>
<dbReference type="InterPro" id="IPR024537">
    <property type="entry name" value="DUF3322"/>
</dbReference>
<name>A0A087E076_9BIFI</name>
<evidence type="ECO:0000259" key="2">
    <source>
        <dbReference type="Pfam" id="PF11795"/>
    </source>
</evidence>
<dbReference type="Pfam" id="PF09983">
    <property type="entry name" value="JetD_C"/>
    <property type="match status" value="1"/>
</dbReference>
<evidence type="ECO:0008006" key="5">
    <source>
        <dbReference type="Google" id="ProtNLM"/>
    </source>
</evidence>
<dbReference type="Pfam" id="PF11795">
    <property type="entry name" value="DUF3322"/>
    <property type="match status" value="1"/>
</dbReference>
<dbReference type="InterPro" id="IPR024534">
    <property type="entry name" value="JetD_C"/>
</dbReference>